<name>F5SXE8_9GAMM</name>
<sequence>MNKTSTFFPVSCFTWSAEQGRTITKTETVRKRSFNIDDK</sequence>
<organism evidence="1 2">
    <name type="scientific">Methylophaga aminisulfidivorans MP</name>
    <dbReference type="NCBI Taxonomy" id="1026882"/>
    <lineage>
        <taxon>Bacteria</taxon>
        <taxon>Pseudomonadati</taxon>
        <taxon>Pseudomonadota</taxon>
        <taxon>Gammaproteobacteria</taxon>
        <taxon>Thiotrichales</taxon>
        <taxon>Piscirickettsiaceae</taxon>
        <taxon>Methylophaga</taxon>
    </lineage>
</organism>
<protein>
    <submittedName>
        <fullName evidence="1">Uncharacterized protein</fullName>
    </submittedName>
</protein>
<proteinExistence type="predicted"/>
<evidence type="ECO:0000313" key="1">
    <source>
        <dbReference type="EMBL" id="EGL55079.1"/>
    </source>
</evidence>
<dbReference type="STRING" id="1026882.MAMP_02073"/>
<dbReference type="EMBL" id="AFIG01000001">
    <property type="protein sequence ID" value="EGL55079.1"/>
    <property type="molecule type" value="Genomic_DNA"/>
</dbReference>
<accession>F5SXE8</accession>
<evidence type="ECO:0000313" key="2">
    <source>
        <dbReference type="Proteomes" id="UP000003544"/>
    </source>
</evidence>
<dbReference type="Proteomes" id="UP000003544">
    <property type="component" value="Unassembled WGS sequence"/>
</dbReference>
<reference evidence="1 2" key="1">
    <citation type="journal article" date="2011" name="J. Bacteriol.">
        <title>Draft genome sequence of Methylophaga aminisulfidivorans MP T.</title>
        <authorList>
            <person name="Han G.H."/>
            <person name="Kim W."/>
            <person name="Chun J."/>
            <person name="Kim S.W."/>
        </authorList>
    </citation>
    <scope>NUCLEOTIDE SEQUENCE [LARGE SCALE GENOMIC DNA]</scope>
    <source>
        <strain evidence="2">MP(T)</strain>
    </source>
</reference>
<dbReference type="AlphaFoldDB" id="F5SXE8"/>
<gene>
    <name evidence="1" type="ORF">MAMP_02073</name>
</gene>
<keyword evidence="2" id="KW-1185">Reference proteome</keyword>
<comment type="caution">
    <text evidence="1">The sequence shown here is derived from an EMBL/GenBank/DDBJ whole genome shotgun (WGS) entry which is preliminary data.</text>
</comment>